<gene>
    <name evidence="10" type="ORF">FHETE_6845</name>
</gene>
<evidence type="ECO:0000256" key="6">
    <source>
        <dbReference type="ARBA" id="ARBA00023002"/>
    </source>
</evidence>
<dbReference type="InterPro" id="IPR000672">
    <property type="entry name" value="THF_DH/CycHdrlase"/>
</dbReference>
<feature type="domain" description="Tetrahydrofolate dehydrogenase/cyclohydrolase catalytic" evidence="8">
    <location>
        <begin position="22"/>
        <end position="132"/>
    </location>
</feature>
<dbReference type="PRINTS" id="PR00085">
    <property type="entry name" value="THFDHDRGNASE"/>
</dbReference>
<keyword evidence="11" id="KW-1185">Reference proteome</keyword>
<sequence length="318" mass="35554">MERIELLSPPLAFQSASARLLAGESVVRDIERWCHRKAEKGGMQPVMAVVYFNTGTDAVDYVEIKAHVAARAGVGYWVYEMPVDASTTQVMSQVKELNKNPLIHGILIQRPLPRQLNEPEIMAYINPVKNIEEYSKCQVNNIAADALVRLLAKYQLLGLAQQAKIQIVGFGNVITEEFIKQIKRQFPYVSASKDWDLSYDARQDKYEALQKEVKTPRASMIISELHRGPGFIKATMVDPEVSVLVDLGFYVTEKGIIGDVSHSLFDRSDIAIAPTPGGVLPILLWIMMERTIKAKQIVAAEELEGCCCLIIYVLLGYD</sequence>
<evidence type="ECO:0000256" key="2">
    <source>
        <dbReference type="ARBA" id="ARBA00012859"/>
    </source>
</evidence>
<evidence type="ECO:0000256" key="7">
    <source>
        <dbReference type="ARBA" id="ARBA00023268"/>
    </source>
</evidence>
<comment type="caution">
    <text evidence="10">The sequence shown here is derived from an EMBL/GenBank/DDBJ whole genome shotgun (WGS) entry which is preliminary data.</text>
</comment>
<evidence type="ECO:0000256" key="3">
    <source>
        <dbReference type="ARBA" id="ARBA00022563"/>
    </source>
</evidence>
<keyword evidence="3" id="KW-0554">One-carbon metabolism</keyword>
<keyword evidence="7" id="KW-0511">Multifunctional enzyme</keyword>
<dbReference type="GO" id="GO:0004488">
    <property type="term" value="F:methylenetetrahydrofolate dehydrogenase (NADP+) activity"/>
    <property type="evidence" value="ECO:0007669"/>
    <property type="project" value="UniProtKB-EC"/>
</dbReference>
<dbReference type="OrthoDB" id="9992527at2759"/>
<evidence type="ECO:0000256" key="1">
    <source>
        <dbReference type="ARBA" id="ARBA00004777"/>
    </source>
</evidence>
<dbReference type="GO" id="GO:0005829">
    <property type="term" value="C:cytosol"/>
    <property type="evidence" value="ECO:0007669"/>
    <property type="project" value="TreeGrafter"/>
</dbReference>
<dbReference type="SUPFAM" id="SSF53223">
    <property type="entry name" value="Aminoacid dehydrogenase-like, N-terminal domain"/>
    <property type="match status" value="1"/>
</dbReference>
<evidence type="ECO:0000313" key="11">
    <source>
        <dbReference type="Proteomes" id="UP000567885"/>
    </source>
</evidence>
<evidence type="ECO:0000313" key="10">
    <source>
        <dbReference type="EMBL" id="KAF5664985.1"/>
    </source>
</evidence>
<dbReference type="PANTHER" id="PTHR48099">
    <property type="entry name" value="C-1-TETRAHYDROFOLATE SYNTHASE, CYTOPLASMIC-RELATED"/>
    <property type="match status" value="1"/>
</dbReference>
<keyword evidence="4" id="KW-0378">Hydrolase</keyword>
<dbReference type="GO" id="GO:0035999">
    <property type="term" value="P:tetrahydrofolate interconversion"/>
    <property type="evidence" value="ECO:0007669"/>
    <property type="project" value="TreeGrafter"/>
</dbReference>
<dbReference type="AlphaFoldDB" id="A0A8H5WNB7"/>
<dbReference type="Proteomes" id="UP000567885">
    <property type="component" value="Unassembled WGS sequence"/>
</dbReference>
<dbReference type="Gene3D" id="3.40.50.720">
    <property type="entry name" value="NAD(P)-binding Rossmann-like Domain"/>
    <property type="match status" value="1"/>
</dbReference>
<accession>A0A8H5WNB7</accession>
<dbReference type="InterPro" id="IPR020631">
    <property type="entry name" value="THF_DH/CycHdrlase_NAD-bd_dom"/>
</dbReference>
<feature type="domain" description="Tetrahydrofolate dehydrogenase/cyclohydrolase NAD(P)-binding" evidence="9">
    <location>
        <begin position="215"/>
        <end position="296"/>
    </location>
</feature>
<proteinExistence type="predicted"/>
<evidence type="ECO:0000256" key="5">
    <source>
        <dbReference type="ARBA" id="ARBA00022857"/>
    </source>
</evidence>
<dbReference type="Pfam" id="PF00763">
    <property type="entry name" value="THF_DHG_CYH"/>
    <property type="match status" value="1"/>
</dbReference>
<dbReference type="EMBL" id="JAAGWQ010000129">
    <property type="protein sequence ID" value="KAF5664985.1"/>
    <property type="molecule type" value="Genomic_DNA"/>
</dbReference>
<dbReference type="InterPro" id="IPR020630">
    <property type="entry name" value="THF_DH/CycHdrlase_cat_dom"/>
</dbReference>
<comment type="pathway">
    <text evidence="1">One-carbon metabolism; tetrahydrofolate interconversion.</text>
</comment>
<dbReference type="GO" id="GO:0004477">
    <property type="term" value="F:methenyltetrahydrofolate cyclohydrolase activity"/>
    <property type="evidence" value="ECO:0007669"/>
    <property type="project" value="TreeGrafter"/>
</dbReference>
<protein>
    <recommendedName>
        <fullName evidence="2">methylenetetrahydrofolate dehydrogenase (NADP(+))</fullName>
        <ecNumber evidence="2">1.5.1.5</ecNumber>
    </recommendedName>
</protein>
<dbReference type="EC" id="1.5.1.5" evidence="2"/>
<evidence type="ECO:0000259" key="9">
    <source>
        <dbReference type="Pfam" id="PF02882"/>
    </source>
</evidence>
<reference evidence="10 11" key="1">
    <citation type="submission" date="2020-05" db="EMBL/GenBank/DDBJ databases">
        <title>Identification and distribution of gene clusters putatively required for synthesis of sphingolipid metabolism inhibitors in phylogenetically diverse species of the filamentous fungus Fusarium.</title>
        <authorList>
            <person name="Kim H.-S."/>
            <person name="Busman M."/>
            <person name="Brown D.W."/>
            <person name="Divon H."/>
            <person name="Uhlig S."/>
            <person name="Proctor R.H."/>
        </authorList>
    </citation>
    <scope>NUCLEOTIDE SEQUENCE [LARGE SCALE GENOMIC DNA]</scope>
    <source>
        <strain evidence="10 11">NRRL 20693</strain>
    </source>
</reference>
<dbReference type="PANTHER" id="PTHR48099:SF5">
    <property type="entry name" value="C-1-TETRAHYDROFOLATE SYNTHASE, CYTOPLASMIC"/>
    <property type="match status" value="1"/>
</dbReference>
<evidence type="ECO:0000256" key="4">
    <source>
        <dbReference type="ARBA" id="ARBA00022801"/>
    </source>
</evidence>
<keyword evidence="6" id="KW-0560">Oxidoreductase</keyword>
<dbReference type="Gene3D" id="3.40.50.10860">
    <property type="entry name" value="Leucine Dehydrogenase, chain A, domain 1"/>
    <property type="match status" value="1"/>
</dbReference>
<dbReference type="Pfam" id="PF02882">
    <property type="entry name" value="THF_DHG_CYH_C"/>
    <property type="match status" value="1"/>
</dbReference>
<evidence type="ECO:0000259" key="8">
    <source>
        <dbReference type="Pfam" id="PF00763"/>
    </source>
</evidence>
<keyword evidence="5" id="KW-0521">NADP</keyword>
<dbReference type="InterPro" id="IPR046346">
    <property type="entry name" value="Aminoacid_DH-like_N_sf"/>
</dbReference>
<organism evidence="10 11">
    <name type="scientific">Fusarium heterosporum</name>
    <dbReference type="NCBI Taxonomy" id="42747"/>
    <lineage>
        <taxon>Eukaryota</taxon>
        <taxon>Fungi</taxon>
        <taxon>Dikarya</taxon>
        <taxon>Ascomycota</taxon>
        <taxon>Pezizomycotina</taxon>
        <taxon>Sordariomycetes</taxon>
        <taxon>Hypocreomycetidae</taxon>
        <taxon>Hypocreales</taxon>
        <taxon>Nectriaceae</taxon>
        <taxon>Fusarium</taxon>
        <taxon>Fusarium heterosporum species complex</taxon>
    </lineage>
</organism>
<name>A0A8H5WNB7_FUSHE</name>